<dbReference type="EMBL" id="JBHSWI010000001">
    <property type="protein sequence ID" value="MFC6645342.1"/>
    <property type="molecule type" value="Genomic_DNA"/>
</dbReference>
<name>A0ABW1Z7A0_9BACT</name>
<dbReference type="InterPro" id="IPR032109">
    <property type="entry name" value="Big_3_5"/>
</dbReference>
<feature type="region of interest" description="Disordered" evidence="1">
    <location>
        <begin position="181"/>
        <end position="261"/>
    </location>
</feature>
<dbReference type="InterPro" id="IPR013783">
    <property type="entry name" value="Ig-like_fold"/>
</dbReference>
<evidence type="ECO:0000313" key="3">
    <source>
        <dbReference type="EMBL" id="MFC6645342.1"/>
    </source>
</evidence>
<feature type="compositionally biased region" description="Polar residues" evidence="1">
    <location>
        <begin position="252"/>
        <end position="261"/>
    </location>
</feature>
<evidence type="ECO:0000313" key="4">
    <source>
        <dbReference type="Proteomes" id="UP001596391"/>
    </source>
</evidence>
<comment type="caution">
    <text evidence="3">The sequence shown here is derived from an EMBL/GenBank/DDBJ whole genome shotgun (WGS) entry which is preliminary data.</text>
</comment>
<sequence length="261" mass="27583">MTAKVASSLTGNPTPSGTVSFYDGTTLLGSSTLASGTATFAASGLAVGTHTVKAVYSGDTHFNPATSSTSSIAVADLAAAITLAGTPTTLNVTGGSQGIVTLAIGANARYAGAVTLACSGMPANGTCSINPGSVTLTAGGTTTATLVIGTSSAHAELHRSNNPGSARRHRDARYSLRCVLRSPQARSHDRVPRPRPAARHGHADDRLQRPRQWKQLVHRQRRCPRYLHRDRHRNSDGHRYHRNRADHHGQRRSQLTPTCKT</sequence>
<feature type="compositionally biased region" description="Basic residues" evidence="1">
    <location>
        <begin position="239"/>
        <end position="251"/>
    </location>
</feature>
<dbReference type="Proteomes" id="UP001596391">
    <property type="component" value="Unassembled WGS sequence"/>
</dbReference>
<accession>A0ABW1Z7A0</accession>
<keyword evidence="4" id="KW-1185">Reference proteome</keyword>
<gene>
    <name evidence="3" type="ORF">ACFQBQ_07030</name>
</gene>
<feature type="compositionally biased region" description="Basic residues" evidence="1">
    <location>
        <begin position="209"/>
        <end position="232"/>
    </location>
</feature>
<evidence type="ECO:0000259" key="2">
    <source>
        <dbReference type="Pfam" id="PF16640"/>
    </source>
</evidence>
<organism evidence="3 4">
    <name type="scientific">Granulicella cerasi</name>
    <dbReference type="NCBI Taxonomy" id="741063"/>
    <lineage>
        <taxon>Bacteria</taxon>
        <taxon>Pseudomonadati</taxon>
        <taxon>Acidobacteriota</taxon>
        <taxon>Terriglobia</taxon>
        <taxon>Terriglobales</taxon>
        <taxon>Acidobacteriaceae</taxon>
        <taxon>Granulicella</taxon>
    </lineage>
</organism>
<reference evidence="4" key="1">
    <citation type="journal article" date="2019" name="Int. J. Syst. Evol. Microbiol.">
        <title>The Global Catalogue of Microorganisms (GCM) 10K type strain sequencing project: providing services to taxonomists for standard genome sequencing and annotation.</title>
        <authorList>
            <consortium name="The Broad Institute Genomics Platform"/>
            <consortium name="The Broad Institute Genome Sequencing Center for Infectious Disease"/>
            <person name="Wu L."/>
            <person name="Ma J."/>
        </authorList>
    </citation>
    <scope>NUCLEOTIDE SEQUENCE [LARGE SCALE GENOMIC DNA]</scope>
    <source>
        <strain evidence="4">CGMCC 1.16026</strain>
    </source>
</reference>
<proteinExistence type="predicted"/>
<feature type="domain" description="Bacterial Ig-like" evidence="2">
    <location>
        <begin position="2"/>
        <end position="75"/>
    </location>
</feature>
<evidence type="ECO:0000256" key="1">
    <source>
        <dbReference type="SAM" id="MobiDB-lite"/>
    </source>
</evidence>
<dbReference type="Gene3D" id="2.60.40.10">
    <property type="entry name" value="Immunoglobulins"/>
    <property type="match status" value="1"/>
</dbReference>
<protein>
    <submittedName>
        <fullName evidence="3">Ig-like domain-containing protein</fullName>
    </submittedName>
</protein>
<dbReference type="Pfam" id="PF16640">
    <property type="entry name" value="Big_3_5"/>
    <property type="match status" value="1"/>
</dbReference>
<dbReference type="RefSeq" id="WP_390236429.1">
    <property type="nucleotide sequence ID" value="NZ_JBHSWI010000001.1"/>
</dbReference>